<dbReference type="PANTHER" id="PTHR33744:SF1">
    <property type="entry name" value="DNA-BINDING TRANSCRIPTIONAL ACTIVATOR ADER"/>
    <property type="match status" value="1"/>
</dbReference>
<evidence type="ECO:0000259" key="2">
    <source>
        <dbReference type="SMART" id="SM00065"/>
    </source>
</evidence>
<dbReference type="EMBL" id="BJON01000023">
    <property type="protein sequence ID" value="GED71743.1"/>
    <property type="molecule type" value="Genomic_DNA"/>
</dbReference>
<dbReference type="EMBL" id="LGIQ01000009">
    <property type="protein sequence ID" value="KNB70354.1"/>
    <property type="molecule type" value="Genomic_DNA"/>
</dbReference>
<evidence type="ECO:0000313" key="6">
    <source>
        <dbReference type="Proteomes" id="UP000319578"/>
    </source>
</evidence>
<keyword evidence="6" id="KW-1185">Reference proteome</keyword>
<comment type="similarity">
    <text evidence="1">Belongs to the CdaR family.</text>
</comment>
<dbReference type="Proteomes" id="UP000319578">
    <property type="component" value="Unassembled WGS sequence"/>
</dbReference>
<dbReference type="OrthoDB" id="143422at2"/>
<proteinExistence type="inferred from homology"/>
<dbReference type="PATRIC" id="fig|54915.3.peg.2109"/>
<dbReference type="RefSeq" id="WP_049739331.1">
    <property type="nucleotide sequence ID" value="NZ_BJON01000023.1"/>
</dbReference>
<dbReference type="Pfam" id="PF17853">
    <property type="entry name" value="GGDEF_2"/>
    <property type="match status" value="1"/>
</dbReference>
<comment type="caution">
    <text evidence="4">The sequence shown here is derived from an EMBL/GenBank/DDBJ whole genome shotgun (WGS) entry which is preliminary data.</text>
</comment>
<dbReference type="InterPro" id="IPR041522">
    <property type="entry name" value="CdaR_GGDEF"/>
</dbReference>
<dbReference type="InterPro" id="IPR051448">
    <property type="entry name" value="CdaR-like_regulators"/>
</dbReference>
<reference evidence="4" key="2">
    <citation type="submission" date="2015-07" db="EMBL/GenBank/DDBJ databases">
        <title>MeaNS - Measles Nucleotide Surveillance Program.</title>
        <authorList>
            <person name="Tran T."/>
            <person name="Druce J."/>
        </authorList>
    </citation>
    <scope>NUCLEOTIDE SEQUENCE</scope>
    <source>
        <strain evidence="4">DSM 9887</strain>
    </source>
</reference>
<dbReference type="Gene3D" id="3.30.450.40">
    <property type="match status" value="1"/>
</dbReference>
<protein>
    <submittedName>
        <fullName evidence="3">Cyclic diguanylate phosphodiesterase</fullName>
    </submittedName>
    <submittedName>
        <fullName evidence="4">Transcriptional regulator</fullName>
    </submittedName>
</protein>
<dbReference type="PANTHER" id="PTHR33744">
    <property type="entry name" value="CARBOHYDRATE DIACID REGULATOR"/>
    <property type="match status" value="1"/>
</dbReference>
<organism evidence="4 5">
    <name type="scientific">Brevibacillus reuszeri</name>
    <dbReference type="NCBI Taxonomy" id="54915"/>
    <lineage>
        <taxon>Bacteria</taxon>
        <taxon>Bacillati</taxon>
        <taxon>Bacillota</taxon>
        <taxon>Bacilli</taxon>
        <taxon>Bacillales</taxon>
        <taxon>Paenibacillaceae</taxon>
        <taxon>Brevibacillus</taxon>
    </lineage>
</organism>
<dbReference type="Pfam" id="PF13185">
    <property type="entry name" value="GAF_2"/>
    <property type="match status" value="1"/>
</dbReference>
<dbReference type="Gene3D" id="1.10.10.2840">
    <property type="entry name" value="PucR C-terminal helix-turn-helix domain"/>
    <property type="match status" value="1"/>
</dbReference>
<dbReference type="Proteomes" id="UP000036834">
    <property type="component" value="Unassembled WGS sequence"/>
</dbReference>
<evidence type="ECO:0000313" key="4">
    <source>
        <dbReference type="EMBL" id="KNB70354.1"/>
    </source>
</evidence>
<dbReference type="STRING" id="54915.ADS79_15490"/>
<name>A0A0K9YNS1_9BACL</name>
<evidence type="ECO:0000313" key="3">
    <source>
        <dbReference type="EMBL" id="GED71743.1"/>
    </source>
</evidence>
<sequence>MKAFAYLLSQLRQYFADTSFSIWLQGSRDRHLQLYFLFALHPEAENFIMQKPDEVSFASGVDRFRLDEQAGLYYLRFFFAEEGQAVVMLENSESIQPSLTPWQWEILWLAFQLFIAEKTIQTKSQEWTKLLQGIHSISATLDVESIIREIIGNALAVIPAADAGLLHLYDEEIDRLVPKATVGFHDTVYQNFKLRSGESIAGKVFQDGQPRMYRTNPETSLAMMDLSYDNFHSLNDAKALHNLSGLLCVPISLEQKRIGVLVLHQFHQENVFSSYDLALLQGFADQTSIALQNARLYAESRQAYQNMAAISEQLRMKHDDLVKRNKIHESIKQLSLQNKDTGTIVKALGRMTAKQVFFADWLEQRYYPADSSIMFSWDELSTLLAGKRQPVSIQLVSGHKNKRQLCYVYPLTNGSVFLGCLIILIKDRHLSELERVTIEQGSAVLTLDLVKKQSLSSVLYKRTHDIFQELIASKGSEMLERARAFGLPPHGDFLVVYAYLSPSKDLSLLEANIHRLVTRWKWEFANNQVLAYGFHNHVTILLTASNSLEVKEMIERLSDAVQEWELEKEISLSIGAGSVVTDLEQIGKSFEEAKKAAHYLANRGRSGVVRYSDLGVNRLMLNQSREDIDAFIHDVFAPLWEGQDKFQELENTLLTYMKCNQSPQQAARDLHIHVNTLYQRLKRIEELLAIDLHHPADLLKVQLACHLREE</sequence>
<feature type="domain" description="GAF" evidence="2">
    <location>
        <begin position="142"/>
        <end position="301"/>
    </location>
</feature>
<dbReference type="Pfam" id="PF13556">
    <property type="entry name" value="HTH_30"/>
    <property type="match status" value="1"/>
</dbReference>
<dbReference type="InterPro" id="IPR025736">
    <property type="entry name" value="PucR_C-HTH_dom"/>
</dbReference>
<evidence type="ECO:0000256" key="1">
    <source>
        <dbReference type="ARBA" id="ARBA00006754"/>
    </source>
</evidence>
<dbReference type="InterPro" id="IPR042070">
    <property type="entry name" value="PucR_C-HTH_sf"/>
</dbReference>
<dbReference type="AlphaFoldDB" id="A0A0K9YNS1"/>
<accession>A0A0K9YNS1</accession>
<dbReference type="SUPFAM" id="SSF55781">
    <property type="entry name" value="GAF domain-like"/>
    <property type="match status" value="1"/>
</dbReference>
<dbReference type="SMART" id="SM00065">
    <property type="entry name" value="GAF"/>
    <property type="match status" value="1"/>
</dbReference>
<reference evidence="5" key="1">
    <citation type="submission" date="2015-07" db="EMBL/GenBank/DDBJ databases">
        <title>Genome sequencing project for genomic taxonomy and phylogenomics of Bacillus-like bacteria.</title>
        <authorList>
            <person name="Liu B."/>
            <person name="Wang J."/>
            <person name="Zhu Y."/>
            <person name="Liu G."/>
            <person name="Chen Q."/>
            <person name="Chen Z."/>
            <person name="Lan J."/>
            <person name="Che J."/>
            <person name="Ge C."/>
            <person name="Shi H."/>
            <person name="Pan Z."/>
            <person name="Liu X."/>
        </authorList>
    </citation>
    <scope>NUCLEOTIDE SEQUENCE [LARGE SCALE GENOMIC DNA]</scope>
    <source>
        <strain evidence="5">DSM 9887</strain>
    </source>
</reference>
<reference evidence="3 6" key="3">
    <citation type="submission" date="2019-06" db="EMBL/GenBank/DDBJ databases">
        <title>Whole genome shotgun sequence of Brevibacillus reuszeri NBRC 15719.</title>
        <authorList>
            <person name="Hosoyama A."/>
            <person name="Uohara A."/>
            <person name="Ohji S."/>
            <person name="Ichikawa N."/>
        </authorList>
    </citation>
    <scope>NUCLEOTIDE SEQUENCE [LARGE SCALE GENOMIC DNA]</scope>
    <source>
        <strain evidence="3 6">NBRC 15719</strain>
    </source>
</reference>
<dbReference type="InterPro" id="IPR029016">
    <property type="entry name" value="GAF-like_dom_sf"/>
</dbReference>
<evidence type="ECO:0000313" key="5">
    <source>
        <dbReference type="Proteomes" id="UP000036834"/>
    </source>
</evidence>
<dbReference type="InterPro" id="IPR003018">
    <property type="entry name" value="GAF"/>
</dbReference>
<gene>
    <name evidence="4" type="ORF">ADS79_15490</name>
    <name evidence="3" type="ORF">BRE01_54450</name>
</gene>